<gene>
    <name evidence="3" type="ORF">K435DRAFT_854479</name>
</gene>
<feature type="compositionally biased region" description="Gly residues" evidence="1">
    <location>
        <begin position="132"/>
        <end position="150"/>
    </location>
</feature>
<sequence>MQTRGVKVALDATLLKKTQEERRIERETKEAEKRAEKEKKTAAATKKKAQQQEAGARIAAIEDDQVQTMSERLLLQPDIGMFETLARDDHDSNAQAVAHATSMVAPGTAPGTTRDSIRGSTRGSRGNRGSRAHGGGALGGRGAIRGGGLSPRGDHATARGGGRTARSGGQTARGGGETTSVVGHATSRHGSHGGKKGTRAGPVEELPDMHQDGIMYNDVEDNGPTDEPVGEVGIMTADTSDVDMPPGTELDTESEGGRVEVELEERDENLIEDGAAEFDDNDLDEDYMDEEEEEEYDDDDGESDHGRGKKVSKRSEPKEAKLAIRHDIVATRTTKPLPLVQPLKNAKRRAGSNEGHEQSKKRAKATLGGLDKDWKSVYGHRSAATSSSSVASVASTRTQSSEGIVGEFDVDESAEATETSRRTKLSAGGVNNPKQTAVNIKLVPASVAEIDKKDRVKRTPGSVSGRRNVPSSKNLPFVHPQDKQIWENHFLPELYGWQGVVKEQFSSSSHAEFNSIVRNAWLRWFDHLPPQYQDIDGVTCERVNHPAIQSVAQAALSTYRSDLANKKALLFVEQKMNEEVIPEEDFDITECRKAWVQEQLNGMSILYEFPGDDKINTKPSGLFKSEVFSKTLAYHLYKMRDSGKYIWFGHPAGALALSAAAIKRALTIWKDGVKPKMKPEDDVGGDGEKRVKQAARNGPTSFSQAHWGGTVNHYFDNFTSKLSDVKFEEIVAYAEFYLPESSKALFRSTQEGVDENDDLVMSD</sequence>
<feature type="compositionally biased region" description="Basic and acidic residues" evidence="1">
    <location>
        <begin position="20"/>
        <end position="41"/>
    </location>
</feature>
<feature type="region of interest" description="Disordered" evidence="1">
    <location>
        <begin position="20"/>
        <end position="56"/>
    </location>
</feature>
<evidence type="ECO:0000313" key="3">
    <source>
        <dbReference type="EMBL" id="THV00700.1"/>
    </source>
</evidence>
<dbReference type="OrthoDB" id="3033509at2759"/>
<feature type="compositionally biased region" description="Low complexity" evidence="1">
    <location>
        <begin position="111"/>
        <end position="129"/>
    </location>
</feature>
<feature type="compositionally biased region" description="Basic residues" evidence="1">
    <location>
        <begin position="186"/>
        <end position="198"/>
    </location>
</feature>
<evidence type="ECO:0000256" key="1">
    <source>
        <dbReference type="SAM" id="MobiDB-lite"/>
    </source>
</evidence>
<evidence type="ECO:0000313" key="4">
    <source>
        <dbReference type="Proteomes" id="UP000297245"/>
    </source>
</evidence>
<protein>
    <recommendedName>
        <fullName evidence="2">DUF6532 domain-containing protein</fullName>
    </recommendedName>
</protein>
<accession>A0A4S8MDT6</accession>
<proteinExistence type="predicted"/>
<dbReference type="InterPro" id="IPR045341">
    <property type="entry name" value="DUF6532"/>
</dbReference>
<dbReference type="Pfam" id="PF20149">
    <property type="entry name" value="DUF6532"/>
    <property type="match status" value="1"/>
</dbReference>
<feature type="region of interest" description="Disordered" evidence="1">
    <location>
        <begin position="412"/>
        <end position="432"/>
    </location>
</feature>
<keyword evidence="4" id="KW-1185">Reference proteome</keyword>
<feature type="domain" description="DUF6532" evidence="2">
    <location>
        <begin position="532"/>
        <end position="677"/>
    </location>
</feature>
<reference evidence="3 4" key="1">
    <citation type="journal article" date="2019" name="Nat. Ecol. Evol.">
        <title>Megaphylogeny resolves global patterns of mushroom evolution.</title>
        <authorList>
            <person name="Varga T."/>
            <person name="Krizsan K."/>
            <person name="Foldi C."/>
            <person name="Dima B."/>
            <person name="Sanchez-Garcia M."/>
            <person name="Sanchez-Ramirez S."/>
            <person name="Szollosi G.J."/>
            <person name="Szarkandi J.G."/>
            <person name="Papp V."/>
            <person name="Albert L."/>
            <person name="Andreopoulos W."/>
            <person name="Angelini C."/>
            <person name="Antonin V."/>
            <person name="Barry K.W."/>
            <person name="Bougher N.L."/>
            <person name="Buchanan P."/>
            <person name="Buyck B."/>
            <person name="Bense V."/>
            <person name="Catcheside P."/>
            <person name="Chovatia M."/>
            <person name="Cooper J."/>
            <person name="Damon W."/>
            <person name="Desjardin D."/>
            <person name="Finy P."/>
            <person name="Geml J."/>
            <person name="Haridas S."/>
            <person name="Hughes K."/>
            <person name="Justo A."/>
            <person name="Karasinski D."/>
            <person name="Kautmanova I."/>
            <person name="Kiss B."/>
            <person name="Kocsube S."/>
            <person name="Kotiranta H."/>
            <person name="LaButti K.M."/>
            <person name="Lechner B.E."/>
            <person name="Liimatainen K."/>
            <person name="Lipzen A."/>
            <person name="Lukacs Z."/>
            <person name="Mihaltcheva S."/>
            <person name="Morgado L.N."/>
            <person name="Niskanen T."/>
            <person name="Noordeloos M.E."/>
            <person name="Ohm R.A."/>
            <person name="Ortiz-Santana B."/>
            <person name="Ovrebo C."/>
            <person name="Racz N."/>
            <person name="Riley R."/>
            <person name="Savchenko A."/>
            <person name="Shiryaev A."/>
            <person name="Soop K."/>
            <person name="Spirin V."/>
            <person name="Szebenyi C."/>
            <person name="Tomsovsky M."/>
            <person name="Tulloss R.E."/>
            <person name="Uehling J."/>
            <person name="Grigoriev I.V."/>
            <person name="Vagvolgyi C."/>
            <person name="Papp T."/>
            <person name="Martin F.M."/>
            <person name="Miettinen O."/>
            <person name="Hibbett D.S."/>
            <person name="Nagy L.G."/>
        </authorList>
    </citation>
    <scope>NUCLEOTIDE SEQUENCE [LARGE SCALE GENOMIC DNA]</scope>
    <source>
        <strain evidence="3 4">CBS 962.96</strain>
    </source>
</reference>
<feature type="compositionally biased region" description="Basic and acidic residues" evidence="1">
    <location>
        <begin position="313"/>
        <end position="329"/>
    </location>
</feature>
<feature type="region of interest" description="Disordered" evidence="1">
    <location>
        <begin position="92"/>
        <end position="368"/>
    </location>
</feature>
<dbReference type="Proteomes" id="UP000297245">
    <property type="component" value="Unassembled WGS sequence"/>
</dbReference>
<dbReference type="AlphaFoldDB" id="A0A4S8MDT6"/>
<dbReference type="EMBL" id="ML179100">
    <property type="protein sequence ID" value="THV00700.1"/>
    <property type="molecule type" value="Genomic_DNA"/>
</dbReference>
<feature type="region of interest" description="Disordered" evidence="1">
    <location>
        <begin position="455"/>
        <end position="476"/>
    </location>
</feature>
<name>A0A4S8MDT6_DENBC</name>
<organism evidence="3 4">
    <name type="scientific">Dendrothele bispora (strain CBS 962.96)</name>
    <dbReference type="NCBI Taxonomy" id="1314807"/>
    <lineage>
        <taxon>Eukaryota</taxon>
        <taxon>Fungi</taxon>
        <taxon>Dikarya</taxon>
        <taxon>Basidiomycota</taxon>
        <taxon>Agaricomycotina</taxon>
        <taxon>Agaricomycetes</taxon>
        <taxon>Agaricomycetidae</taxon>
        <taxon>Agaricales</taxon>
        <taxon>Agaricales incertae sedis</taxon>
        <taxon>Dendrothele</taxon>
    </lineage>
</organism>
<feature type="compositionally biased region" description="Acidic residues" evidence="1">
    <location>
        <begin position="262"/>
        <end position="302"/>
    </location>
</feature>
<evidence type="ECO:0000259" key="2">
    <source>
        <dbReference type="Pfam" id="PF20149"/>
    </source>
</evidence>